<dbReference type="InterPro" id="IPR041233">
    <property type="entry name" value="Melibiase_C"/>
</dbReference>
<keyword evidence="3" id="KW-0326">Glycosidase</keyword>
<evidence type="ECO:0000259" key="5">
    <source>
        <dbReference type="Pfam" id="PF17801"/>
    </source>
</evidence>
<dbReference type="Proteomes" id="UP000633509">
    <property type="component" value="Unassembled WGS sequence"/>
</dbReference>
<name>A0ABR9LTV8_9ACTN</name>
<dbReference type="RefSeq" id="WP_192785090.1">
    <property type="nucleotide sequence ID" value="NZ_JADBEK010000001.1"/>
</dbReference>
<evidence type="ECO:0000256" key="1">
    <source>
        <dbReference type="ARBA" id="ARBA00022729"/>
    </source>
</evidence>
<feature type="region of interest" description="Disordered" evidence="4">
    <location>
        <begin position="171"/>
        <end position="192"/>
    </location>
</feature>
<evidence type="ECO:0000256" key="2">
    <source>
        <dbReference type="ARBA" id="ARBA00022801"/>
    </source>
</evidence>
<protein>
    <recommendedName>
        <fullName evidence="5">Alpha galactosidase C-terminal domain-containing protein</fullName>
    </recommendedName>
</protein>
<sequence length="192" mass="20768">MLEVASKATLEILTNRDLIAIDQDPLGKPARVLSHVGKQWILVKDLAGGDKAVLFFNEDMGPVTQRVSLRSLGIGGRGSYVVKDLWSHKRSQVHDRLTAFVEGHGTAIYRVSRPRDIPSLKQSHVAATNSVTDTYVEPGKSTTITGNLVNDGTRSINHVALTLSVPPAGRWSRSRARGRACPAAQARARPGS</sequence>
<keyword evidence="2" id="KW-0378">Hydrolase</keyword>
<dbReference type="PANTHER" id="PTHR11452:SF75">
    <property type="entry name" value="ALPHA-GALACTOSIDASE MEL1"/>
    <property type="match status" value="1"/>
</dbReference>
<keyword evidence="7" id="KW-1185">Reference proteome</keyword>
<evidence type="ECO:0000313" key="7">
    <source>
        <dbReference type="Proteomes" id="UP000633509"/>
    </source>
</evidence>
<dbReference type="SUPFAM" id="SSF51011">
    <property type="entry name" value="Glycosyl hydrolase domain"/>
    <property type="match status" value="1"/>
</dbReference>
<feature type="compositionally biased region" description="Low complexity" evidence="4">
    <location>
        <begin position="179"/>
        <end position="192"/>
    </location>
</feature>
<dbReference type="InterPro" id="IPR002241">
    <property type="entry name" value="Glyco_hydro_27"/>
</dbReference>
<reference evidence="6 7" key="1">
    <citation type="submission" date="2020-10" db="EMBL/GenBank/DDBJ databases">
        <title>Sequencing the genomes of 1000 actinobacteria strains.</title>
        <authorList>
            <person name="Klenk H.-P."/>
        </authorList>
    </citation>
    <scope>NUCLEOTIDE SEQUENCE [LARGE SCALE GENOMIC DNA]</scope>
    <source>
        <strain evidence="6 7">DSM 43173</strain>
    </source>
</reference>
<dbReference type="EMBL" id="JADBEK010000001">
    <property type="protein sequence ID" value="MBE1584093.1"/>
    <property type="molecule type" value="Genomic_DNA"/>
</dbReference>
<comment type="caution">
    <text evidence="6">The sequence shown here is derived from an EMBL/GenBank/DDBJ whole genome shotgun (WGS) entry which is preliminary data.</text>
</comment>
<accession>A0ABR9LTV8</accession>
<dbReference type="Gene3D" id="2.60.40.1180">
    <property type="entry name" value="Golgi alpha-mannosidase II"/>
    <property type="match status" value="1"/>
</dbReference>
<gene>
    <name evidence="6" type="ORF">H4W80_002351</name>
</gene>
<feature type="domain" description="Alpha galactosidase C-terminal" evidence="5">
    <location>
        <begin position="37"/>
        <end position="111"/>
    </location>
</feature>
<dbReference type="InterPro" id="IPR013780">
    <property type="entry name" value="Glyco_hydro_b"/>
</dbReference>
<organism evidence="6 7">
    <name type="scientific">Nonomuraea angiospora</name>
    <dbReference type="NCBI Taxonomy" id="46172"/>
    <lineage>
        <taxon>Bacteria</taxon>
        <taxon>Bacillati</taxon>
        <taxon>Actinomycetota</taxon>
        <taxon>Actinomycetes</taxon>
        <taxon>Streptosporangiales</taxon>
        <taxon>Streptosporangiaceae</taxon>
        <taxon>Nonomuraea</taxon>
    </lineage>
</organism>
<evidence type="ECO:0000313" key="6">
    <source>
        <dbReference type="EMBL" id="MBE1584093.1"/>
    </source>
</evidence>
<proteinExistence type="predicted"/>
<keyword evidence="1" id="KW-0732">Signal</keyword>
<evidence type="ECO:0000256" key="4">
    <source>
        <dbReference type="SAM" id="MobiDB-lite"/>
    </source>
</evidence>
<dbReference type="Pfam" id="PF17801">
    <property type="entry name" value="Melibiase_C"/>
    <property type="match status" value="1"/>
</dbReference>
<evidence type="ECO:0000256" key="3">
    <source>
        <dbReference type="ARBA" id="ARBA00023295"/>
    </source>
</evidence>
<dbReference type="PANTHER" id="PTHR11452">
    <property type="entry name" value="ALPHA-GALACTOSIDASE/ALPHA-N-ACETYLGALACTOSAMINIDASE"/>
    <property type="match status" value="1"/>
</dbReference>